<dbReference type="Proteomes" id="UP000662818">
    <property type="component" value="Chromosome"/>
</dbReference>
<accession>A0ABX7PP13</accession>
<protein>
    <recommendedName>
        <fullName evidence="3">PH domain-containing protein</fullName>
    </recommendedName>
</protein>
<dbReference type="EMBL" id="CP022295">
    <property type="protein sequence ID" value="QSR27355.1"/>
    <property type="molecule type" value="Genomic_DNA"/>
</dbReference>
<evidence type="ECO:0000313" key="2">
    <source>
        <dbReference type="Proteomes" id="UP000662818"/>
    </source>
</evidence>
<proteinExistence type="predicted"/>
<reference evidence="1 2" key="1">
    <citation type="submission" date="2017-06" db="EMBL/GenBank/DDBJ databases">
        <title>Complete Genome Sequence of the Soil Carbazole-Degrading Bacterium Nocardioides aromaticivorans IC177.</title>
        <authorList>
            <person name="Vejarano F."/>
            <person name="Suzuki-Minakuchi C."/>
            <person name="Ohtsubo Y."/>
            <person name="Tsuda M."/>
            <person name="Okada K."/>
            <person name="Nojiri H."/>
        </authorList>
    </citation>
    <scope>NUCLEOTIDE SEQUENCE [LARGE SCALE GENOMIC DNA]</scope>
    <source>
        <strain evidence="1 2">IC177</strain>
    </source>
</reference>
<sequence length="134" mass="14828">MTERLVVRNSAINWGTHLLLGAAFIALGSLTDVNPVLALLPGSILLIRGVRLAIRPVLVVTPSVVEVRDGYFFAGARRVRVDGFDDLVVDGTRFRRKDAPTWDDIIRLDWRSGGRRDDLIAVRDALQGRREGPA</sequence>
<evidence type="ECO:0008006" key="3">
    <source>
        <dbReference type="Google" id="ProtNLM"/>
    </source>
</evidence>
<gene>
    <name evidence="1" type="ORF">CFH99_17170</name>
</gene>
<name>A0ABX7PP13_9ACTN</name>
<keyword evidence="2" id="KW-1185">Reference proteome</keyword>
<evidence type="ECO:0000313" key="1">
    <source>
        <dbReference type="EMBL" id="QSR27355.1"/>
    </source>
</evidence>
<organism evidence="1 2">
    <name type="scientific">Nocardioides aromaticivorans</name>
    <dbReference type="NCBI Taxonomy" id="200618"/>
    <lineage>
        <taxon>Bacteria</taxon>
        <taxon>Bacillati</taxon>
        <taxon>Actinomycetota</taxon>
        <taxon>Actinomycetes</taxon>
        <taxon>Propionibacteriales</taxon>
        <taxon>Nocardioidaceae</taxon>
        <taxon>Nocardioides</taxon>
    </lineage>
</organism>
<dbReference type="RefSeq" id="WP_207006350.1">
    <property type="nucleotide sequence ID" value="NZ_CP022295.1"/>
</dbReference>